<proteinExistence type="predicted"/>
<dbReference type="PANTHER" id="PTHR43685">
    <property type="entry name" value="GLYCOSYLTRANSFERASE"/>
    <property type="match status" value="1"/>
</dbReference>
<name>A0A402A151_9CHLR</name>
<dbReference type="Proteomes" id="UP000287352">
    <property type="component" value="Unassembled WGS sequence"/>
</dbReference>
<dbReference type="CDD" id="cd00761">
    <property type="entry name" value="Glyco_tranf_GTA_type"/>
    <property type="match status" value="1"/>
</dbReference>
<reference evidence="3" key="1">
    <citation type="submission" date="2018-12" db="EMBL/GenBank/DDBJ databases">
        <title>Tengunoibacter tsumagoiensis gen. nov., sp. nov., Dictyobacter kobayashii sp. nov., D. alpinus sp. nov., and D. joshuensis sp. nov. and description of Dictyobacteraceae fam. nov. within the order Ktedonobacterales isolated from Tengu-no-mugimeshi.</title>
        <authorList>
            <person name="Wang C.M."/>
            <person name="Zheng Y."/>
            <person name="Sakai Y."/>
            <person name="Toyoda A."/>
            <person name="Minakuchi Y."/>
            <person name="Abe K."/>
            <person name="Yokota A."/>
            <person name="Yabe S."/>
        </authorList>
    </citation>
    <scope>NUCLEOTIDE SEQUENCE [LARGE SCALE GENOMIC DNA]</scope>
    <source>
        <strain evidence="3">Uno3</strain>
    </source>
</reference>
<organism evidence="2 3">
    <name type="scientific">Tengunoibacter tsumagoiensis</name>
    <dbReference type="NCBI Taxonomy" id="2014871"/>
    <lineage>
        <taxon>Bacteria</taxon>
        <taxon>Bacillati</taxon>
        <taxon>Chloroflexota</taxon>
        <taxon>Ktedonobacteria</taxon>
        <taxon>Ktedonobacterales</taxon>
        <taxon>Dictyobacteraceae</taxon>
        <taxon>Tengunoibacter</taxon>
    </lineage>
</organism>
<dbReference type="InterPro" id="IPR050834">
    <property type="entry name" value="Glycosyltransf_2"/>
</dbReference>
<dbReference type="PANTHER" id="PTHR43685:SF2">
    <property type="entry name" value="GLYCOSYLTRANSFERASE 2-LIKE DOMAIN-CONTAINING PROTEIN"/>
    <property type="match status" value="1"/>
</dbReference>
<dbReference type="Gene3D" id="3.90.550.10">
    <property type="entry name" value="Spore Coat Polysaccharide Biosynthesis Protein SpsA, Chain A"/>
    <property type="match status" value="1"/>
</dbReference>
<dbReference type="RefSeq" id="WP_126580435.1">
    <property type="nucleotide sequence ID" value="NZ_BIFR01000001.1"/>
</dbReference>
<evidence type="ECO:0000259" key="1">
    <source>
        <dbReference type="Pfam" id="PF00535"/>
    </source>
</evidence>
<evidence type="ECO:0000313" key="2">
    <source>
        <dbReference type="EMBL" id="GCE12853.1"/>
    </source>
</evidence>
<evidence type="ECO:0000313" key="3">
    <source>
        <dbReference type="Proteomes" id="UP000287352"/>
    </source>
</evidence>
<dbReference type="EMBL" id="BIFR01000001">
    <property type="protein sequence ID" value="GCE12853.1"/>
    <property type="molecule type" value="Genomic_DNA"/>
</dbReference>
<keyword evidence="3" id="KW-1185">Reference proteome</keyword>
<accession>A0A402A151</accession>
<dbReference type="OrthoDB" id="153025at2"/>
<dbReference type="InterPro" id="IPR029044">
    <property type="entry name" value="Nucleotide-diphossugar_trans"/>
</dbReference>
<sequence length="477" mass="54458">MPQVPLNNSIAIDNADKLLPLQVLEIELSQPLPFIAAFHSEKQQHYTKALCLIKFHTFPLGVVELRLNGDGLPPQTYGPIIWQKLKRSILDHLQADGLPPIDALPEQGVLHPDHPACLKVREQFLAQAPFASIIISTRDRPLELRNCLQALLKLEYLDYEIIIVDNAPTSHATAEMIQASFPNEQKIRYIREDHPGISCARNRGIIEARSEFLAFTDDDVIVDRHWLTQLVSALSQSNDIVCATGFTMPLELDTPAQLWFENASWIATDEEARSRFQPRIIDKKLRYQQIYSGNMCGHGANMAARASFLQQIGGFAMFLGTGTPTMGAEDIAFFLDVTAHNKQLAIDPGAIIYHLHRREMAKLRYQIFGYGVGFTAYLVHIFLRYPKLFLALFTTVPLAILKRLFVKTAPKVTHNTFLDRQQDHDYPQELIRIQMKGYLYGPFLYGKSWWMTRKLRREMNALWKQGIAQKRVTHQKS</sequence>
<comment type="caution">
    <text evidence="2">The sequence shown here is derived from an EMBL/GenBank/DDBJ whole genome shotgun (WGS) entry which is preliminary data.</text>
</comment>
<dbReference type="SUPFAM" id="SSF53448">
    <property type="entry name" value="Nucleotide-diphospho-sugar transferases"/>
    <property type="match status" value="1"/>
</dbReference>
<dbReference type="InterPro" id="IPR001173">
    <property type="entry name" value="Glyco_trans_2-like"/>
</dbReference>
<feature type="domain" description="Glycosyltransferase 2-like" evidence="1">
    <location>
        <begin position="132"/>
        <end position="312"/>
    </location>
</feature>
<dbReference type="AlphaFoldDB" id="A0A402A151"/>
<gene>
    <name evidence="2" type="ORF">KTT_27120</name>
</gene>
<protein>
    <recommendedName>
        <fullName evidence="1">Glycosyltransferase 2-like domain-containing protein</fullName>
    </recommendedName>
</protein>
<dbReference type="Pfam" id="PF00535">
    <property type="entry name" value="Glycos_transf_2"/>
    <property type="match status" value="1"/>
</dbReference>